<comment type="caution">
    <text evidence="1">The sequence shown here is derived from an EMBL/GenBank/DDBJ whole genome shotgun (WGS) entry which is preliminary data.</text>
</comment>
<reference evidence="1" key="1">
    <citation type="submission" date="2022-03" db="EMBL/GenBank/DDBJ databases">
        <authorList>
            <person name="Tunstrom K."/>
        </authorList>
    </citation>
    <scope>NUCLEOTIDE SEQUENCE</scope>
</reference>
<evidence type="ECO:0008006" key="3">
    <source>
        <dbReference type="Google" id="ProtNLM"/>
    </source>
</evidence>
<proteinExistence type="predicted"/>
<sequence length="136" mass="15264">MAGKDWLRSFRGRNCKLNLKRPEPCSLARATAFNTHNVGAFFNNLRKAMQRHPCFGNGTRIYNLDESSTSTVQRPQKVLAPKRRSICKITSRKRGVLVTTCCIGSASGQALTPTMVFPRKNLKTHMVHVPHLELSV</sequence>
<dbReference type="Proteomes" id="UP001153954">
    <property type="component" value="Unassembled WGS sequence"/>
</dbReference>
<accession>A0AAU9TLL4</accession>
<name>A0AAU9TLL4_EUPED</name>
<gene>
    <name evidence="1" type="ORF">EEDITHA_LOCUS4659</name>
</gene>
<dbReference type="AlphaFoldDB" id="A0AAU9TLL4"/>
<evidence type="ECO:0000313" key="1">
    <source>
        <dbReference type="EMBL" id="CAH2088504.1"/>
    </source>
</evidence>
<evidence type="ECO:0000313" key="2">
    <source>
        <dbReference type="Proteomes" id="UP001153954"/>
    </source>
</evidence>
<protein>
    <recommendedName>
        <fullName evidence="3">HTH CENPB-type domain-containing protein</fullName>
    </recommendedName>
</protein>
<dbReference type="EMBL" id="CAKOGL010000007">
    <property type="protein sequence ID" value="CAH2088504.1"/>
    <property type="molecule type" value="Genomic_DNA"/>
</dbReference>
<organism evidence="1 2">
    <name type="scientific">Euphydryas editha</name>
    <name type="common">Edith's checkerspot</name>
    <dbReference type="NCBI Taxonomy" id="104508"/>
    <lineage>
        <taxon>Eukaryota</taxon>
        <taxon>Metazoa</taxon>
        <taxon>Ecdysozoa</taxon>
        <taxon>Arthropoda</taxon>
        <taxon>Hexapoda</taxon>
        <taxon>Insecta</taxon>
        <taxon>Pterygota</taxon>
        <taxon>Neoptera</taxon>
        <taxon>Endopterygota</taxon>
        <taxon>Lepidoptera</taxon>
        <taxon>Glossata</taxon>
        <taxon>Ditrysia</taxon>
        <taxon>Papilionoidea</taxon>
        <taxon>Nymphalidae</taxon>
        <taxon>Nymphalinae</taxon>
        <taxon>Euphydryas</taxon>
    </lineage>
</organism>
<keyword evidence="2" id="KW-1185">Reference proteome</keyword>